<dbReference type="STRING" id="1328313.DS2_16449"/>
<dbReference type="PANTHER" id="PTHR43085:SF57">
    <property type="entry name" value="CARBOHYDRATE KINASE PFKB DOMAIN-CONTAINING PROTEIN"/>
    <property type="match status" value="1"/>
</dbReference>
<dbReference type="OrthoDB" id="9779730at2"/>
<feature type="domain" description="Carbohydrate kinase PfkB" evidence="4">
    <location>
        <begin position="19"/>
        <end position="294"/>
    </location>
</feature>
<dbReference type="PROSITE" id="PS00584">
    <property type="entry name" value="PFKB_KINASES_2"/>
    <property type="match status" value="1"/>
</dbReference>
<dbReference type="InterPro" id="IPR050306">
    <property type="entry name" value="PfkB_Carbo_kinase"/>
</dbReference>
<dbReference type="CDD" id="cd01167">
    <property type="entry name" value="bac_FRK"/>
    <property type="match status" value="1"/>
</dbReference>
<evidence type="ECO:0000313" key="5">
    <source>
        <dbReference type="EMBL" id="EWH08623.1"/>
    </source>
</evidence>
<organism evidence="5 6">
    <name type="scientific">Catenovulum agarivorans DS-2</name>
    <dbReference type="NCBI Taxonomy" id="1328313"/>
    <lineage>
        <taxon>Bacteria</taxon>
        <taxon>Pseudomonadati</taxon>
        <taxon>Pseudomonadota</taxon>
        <taxon>Gammaproteobacteria</taxon>
        <taxon>Alteromonadales</taxon>
        <taxon>Alteromonadaceae</taxon>
        <taxon>Catenovulum</taxon>
    </lineage>
</organism>
<proteinExistence type="inferred from homology"/>
<evidence type="ECO:0000256" key="3">
    <source>
        <dbReference type="ARBA" id="ARBA00022777"/>
    </source>
</evidence>
<evidence type="ECO:0000259" key="4">
    <source>
        <dbReference type="Pfam" id="PF00294"/>
    </source>
</evidence>
<accession>W7QKN3</accession>
<sequence>MTKQLITTPADEILITCFGEVLWDCFGQDKRLGGAPLNVCWRLKSLGLNSQLISSVGNDPLGGSILSLLKQHKLNTGLIQVNDDKATSEVLVELNSRGSATYTIVEDSAWDNIQLTNEALNAVKESDLFIFGSLVGRSAVSFDTLSALLPHAKFKVFDVNLREPHYKISQVVEWMQHADFIKLNDDELFLIAEEMGCVYNSLEQCLEFIAEQTNTQNLCVTKGSHGAILKIDGCNYYNSGFKAKVVDTVGAGDGFLGALLYQLCVQDNPQYAVDFACAVGALIAQNSGATPNLTTEQILSFINPKA</sequence>
<dbReference type="Proteomes" id="UP000019276">
    <property type="component" value="Unassembled WGS sequence"/>
</dbReference>
<dbReference type="EMBL" id="ARZY01000041">
    <property type="protein sequence ID" value="EWH08623.1"/>
    <property type="molecule type" value="Genomic_DNA"/>
</dbReference>
<dbReference type="PATRIC" id="fig|1328313.3.peg.3361"/>
<evidence type="ECO:0000256" key="1">
    <source>
        <dbReference type="ARBA" id="ARBA00010688"/>
    </source>
</evidence>
<evidence type="ECO:0000313" key="6">
    <source>
        <dbReference type="Proteomes" id="UP000019276"/>
    </source>
</evidence>
<dbReference type="InterPro" id="IPR029056">
    <property type="entry name" value="Ribokinase-like"/>
</dbReference>
<dbReference type="PANTHER" id="PTHR43085">
    <property type="entry name" value="HEXOKINASE FAMILY MEMBER"/>
    <property type="match status" value="1"/>
</dbReference>
<keyword evidence="2" id="KW-0808">Transferase</keyword>
<keyword evidence="3 5" id="KW-0418">Kinase</keyword>
<dbReference type="Pfam" id="PF00294">
    <property type="entry name" value="PfkB"/>
    <property type="match status" value="1"/>
</dbReference>
<comment type="caution">
    <text evidence="5">The sequence shown here is derived from an EMBL/GenBank/DDBJ whole genome shotgun (WGS) entry which is preliminary data.</text>
</comment>
<dbReference type="Gene3D" id="3.40.1190.20">
    <property type="match status" value="1"/>
</dbReference>
<name>W7QKN3_9ALTE</name>
<dbReference type="RefSeq" id="WP_035016003.1">
    <property type="nucleotide sequence ID" value="NZ_ARZY01000041.1"/>
</dbReference>
<dbReference type="InterPro" id="IPR011611">
    <property type="entry name" value="PfkB_dom"/>
</dbReference>
<keyword evidence="6" id="KW-1185">Reference proteome</keyword>
<evidence type="ECO:0000256" key="2">
    <source>
        <dbReference type="ARBA" id="ARBA00022679"/>
    </source>
</evidence>
<gene>
    <name evidence="5" type="ORF">DS2_16449</name>
</gene>
<comment type="similarity">
    <text evidence="1">Belongs to the carbohydrate kinase PfkB family.</text>
</comment>
<dbReference type="GO" id="GO:0016301">
    <property type="term" value="F:kinase activity"/>
    <property type="evidence" value="ECO:0007669"/>
    <property type="project" value="UniProtKB-KW"/>
</dbReference>
<protein>
    <submittedName>
        <fullName evidence="5">Carbohydrate kinase</fullName>
    </submittedName>
</protein>
<dbReference type="InterPro" id="IPR002173">
    <property type="entry name" value="Carboh/pur_kinase_PfkB_CS"/>
</dbReference>
<dbReference type="eggNOG" id="COG0524">
    <property type="taxonomic scope" value="Bacteria"/>
</dbReference>
<dbReference type="SUPFAM" id="SSF53613">
    <property type="entry name" value="Ribokinase-like"/>
    <property type="match status" value="1"/>
</dbReference>
<reference evidence="5 6" key="1">
    <citation type="journal article" date="2014" name="Genome Announc.">
        <title>Draft Genome Sequence of the Agar-Degrading Bacterium Catenovulum sp. Strain DS-2, Isolated from Intestines of Haliotis diversicolor.</title>
        <authorList>
            <person name="Shan D."/>
            <person name="Li X."/>
            <person name="Gu Z."/>
            <person name="Wei G."/>
            <person name="Gao Z."/>
            <person name="Shao Z."/>
        </authorList>
    </citation>
    <scope>NUCLEOTIDE SEQUENCE [LARGE SCALE GENOMIC DNA]</scope>
    <source>
        <strain evidence="5 6">DS-2</strain>
    </source>
</reference>
<dbReference type="AlphaFoldDB" id="W7QKN3"/>